<proteinExistence type="predicted"/>
<dbReference type="InterPro" id="IPR005186">
    <property type="entry name" value="FlaG"/>
</dbReference>
<dbReference type="AlphaFoldDB" id="A0A382IKT0"/>
<sequence>MSTEILFDTTGRRLTDKSVTKHKSMQIGFEKAEAETISKNDDTPAKAQGSASEETKSSLARSLNRKIDYSIQQENNEIVIQVLDGETGEVIREISQQEFVRLVDRTHELNKNILNETA</sequence>
<feature type="compositionally biased region" description="Polar residues" evidence="1">
    <location>
        <begin position="49"/>
        <end position="59"/>
    </location>
</feature>
<protein>
    <recommendedName>
        <fullName evidence="3">Flagellar protein FlaG</fullName>
    </recommendedName>
</protein>
<dbReference type="Pfam" id="PF03646">
    <property type="entry name" value="FlaG"/>
    <property type="match status" value="1"/>
</dbReference>
<evidence type="ECO:0000313" key="2">
    <source>
        <dbReference type="EMBL" id="SVB99889.1"/>
    </source>
</evidence>
<feature type="compositionally biased region" description="Basic and acidic residues" evidence="1">
    <location>
        <begin position="31"/>
        <end position="44"/>
    </location>
</feature>
<reference evidence="2" key="1">
    <citation type="submission" date="2018-05" db="EMBL/GenBank/DDBJ databases">
        <authorList>
            <person name="Lanie J.A."/>
            <person name="Ng W.-L."/>
            <person name="Kazmierczak K.M."/>
            <person name="Andrzejewski T.M."/>
            <person name="Davidsen T.M."/>
            <person name="Wayne K.J."/>
            <person name="Tettelin H."/>
            <person name="Glass J.I."/>
            <person name="Rusch D."/>
            <person name="Podicherti R."/>
            <person name="Tsui H.-C.T."/>
            <person name="Winkler M.E."/>
        </authorList>
    </citation>
    <scope>NUCLEOTIDE SEQUENCE</scope>
</reference>
<dbReference type="Gene3D" id="3.30.160.170">
    <property type="entry name" value="FlaG-like"/>
    <property type="match status" value="1"/>
</dbReference>
<evidence type="ECO:0008006" key="3">
    <source>
        <dbReference type="Google" id="ProtNLM"/>
    </source>
</evidence>
<evidence type="ECO:0000256" key="1">
    <source>
        <dbReference type="SAM" id="MobiDB-lite"/>
    </source>
</evidence>
<dbReference type="SUPFAM" id="SSF160214">
    <property type="entry name" value="FlaG-like"/>
    <property type="match status" value="1"/>
</dbReference>
<accession>A0A382IKT0</accession>
<feature type="region of interest" description="Disordered" evidence="1">
    <location>
        <begin position="31"/>
        <end position="59"/>
    </location>
</feature>
<dbReference type="InterPro" id="IPR035924">
    <property type="entry name" value="FlaG-like_sf"/>
</dbReference>
<gene>
    <name evidence="2" type="ORF">METZ01_LOCUS252743</name>
</gene>
<name>A0A382IKT0_9ZZZZ</name>
<dbReference type="EMBL" id="UINC01067835">
    <property type="protein sequence ID" value="SVB99889.1"/>
    <property type="molecule type" value="Genomic_DNA"/>
</dbReference>
<organism evidence="2">
    <name type="scientific">marine metagenome</name>
    <dbReference type="NCBI Taxonomy" id="408172"/>
    <lineage>
        <taxon>unclassified sequences</taxon>
        <taxon>metagenomes</taxon>
        <taxon>ecological metagenomes</taxon>
    </lineage>
</organism>